<comment type="subcellular location">
    <subcellularLocation>
        <location evidence="1">Cell membrane</location>
        <topology evidence="1">Multi-pass membrane protein</topology>
    </subcellularLocation>
</comment>
<evidence type="ECO:0000256" key="6">
    <source>
        <dbReference type="ARBA" id="ARBA00023136"/>
    </source>
</evidence>
<evidence type="ECO:0000313" key="8">
    <source>
        <dbReference type="EMBL" id="MFB5946944.1"/>
    </source>
</evidence>
<keyword evidence="4 7" id="KW-0812">Transmembrane</keyword>
<feature type="transmembrane region" description="Helical" evidence="7">
    <location>
        <begin position="369"/>
        <end position="388"/>
    </location>
</feature>
<keyword evidence="2" id="KW-0813">Transport</keyword>
<dbReference type="PANTHER" id="PTHR42865">
    <property type="entry name" value="PROTON/GLUTAMATE-ASPARTATE SYMPORTER"/>
    <property type="match status" value="1"/>
</dbReference>
<dbReference type="RefSeq" id="WP_375558473.1">
    <property type="nucleotide sequence ID" value="NZ_JBBVGT010000003.1"/>
</dbReference>
<proteinExistence type="predicted"/>
<reference evidence="8 9" key="1">
    <citation type="submission" date="2024-04" db="EMBL/GenBank/DDBJ databases">
        <title>Albibacterium profundi sp. nov., isolated from sediment of the Challenger Deep of Mariana Trench.</title>
        <authorList>
            <person name="Wang Y."/>
        </authorList>
    </citation>
    <scope>NUCLEOTIDE SEQUENCE [LARGE SCALE GENOMIC DNA]</scope>
    <source>
        <strain evidence="8 9">RHL897</strain>
    </source>
</reference>
<dbReference type="InterPro" id="IPR001991">
    <property type="entry name" value="Na-dicarboxylate_symporter"/>
</dbReference>
<keyword evidence="3" id="KW-1003">Cell membrane</keyword>
<accession>A0ABV5CHD4</accession>
<feature type="transmembrane region" description="Helical" evidence="7">
    <location>
        <begin position="148"/>
        <end position="165"/>
    </location>
</feature>
<feature type="transmembrane region" description="Helical" evidence="7">
    <location>
        <begin position="329"/>
        <end position="349"/>
    </location>
</feature>
<dbReference type="SUPFAM" id="SSF118215">
    <property type="entry name" value="Proton glutamate symport protein"/>
    <property type="match status" value="1"/>
</dbReference>
<keyword evidence="5 7" id="KW-1133">Transmembrane helix</keyword>
<feature type="transmembrane region" description="Helical" evidence="7">
    <location>
        <begin position="225"/>
        <end position="246"/>
    </location>
</feature>
<feature type="transmembrane region" description="Helical" evidence="7">
    <location>
        <begin position="186"/>
        <end position="205"/>
    </location>
</feature>
<dbReference type="Pfam" id="PF00375">
    <property type="entry name" value="SDF"/>
    <property type="match status" value="1"/>
</dbReference>
<dbReference type="EMBL" id="JBBVGT010000003">
    <property type="protein sequence ID" value="MFB5946944.1"/>
    <property type="molecule type" value="Genomic_DNA"/>
</dbReference>
<evidence type="ECO:0000256" key="5">
    <source>
        <dbReference type="ARBA" id="ARBA00022989"/>
    </source>
</evidence>
<evidence type="ECO:0000256" key="7">
    <source>
        <dbReference type="SAM" id="Phobius"/>
    </source>
</evidence>
<dbReference type="Gene3D" id="1.10.3860.10">
    <property type="entry name" value="Sodium:dicarboxylate symporter"/>
    <property type="match status" value="1"/>
</dbReference>
<evidence type="ECO:0000256" key="2">
    <source>
        <dbReference type="ARBA" id="ARBA00022448"/>
    </source>
</evidence>
<sequence>MNMASTNTFFKNYSSILLLILGILIGSLVGLFATDLIYYLKPIGDIFLNLLFTVVIPLIFFAIASAVANIDQGKHLGKIISTMALVFLGTVLIAAIYMIGVMAFFPLEQGIYLSDEVIDVPQGESNWGENIVQFLTVSEFNQLLSREHMLAFIIFSFLVGIAALRSKEKGSAFRAFLDSGNEVMKVALILIMKAAPVGLGAYFAYQVGTVGPQLFGIYAKPMGLYYIFGSIYFILGFTFYAFASYGTIGVKAFWKNTILPAATAISTCSSIAVIPVNLVAAKRMGIQESISNVAVPLGATLHKDGSSLSSIVKITVAFAIIGRDFMDPMTIITALGITVIVSIVAGGIPNGGYIGEILMISVYDLPVEAIPAVMIIGTLVDPLATVLNSNGDTVASMMINRILGYKLKSPASDIAK</sequence>
<feature type="transmembrane region" description="Helical" evidence="7">
    <location>
        <begin position="82"/>
        <end position="105"/>
    </location>
</feature>
<feature type="transmembrane region" description="Helical" evidence="7">
    <location>
        <begin position="46"/>
        <end position="70"/>
    </location>
</feature>
<comment type="caution">
    <text evidence="8">The sequence shown here is derived from an EMBL/GenBank/DDBJ whole genome shotgun (WGS) entry which is preliminary data.</text>
</comment>
<gene>
    <name evidence="8" type="ORF">WKR92_14010</name>
</gene>
<evidence type="ECO:0000256" key="4">
    <source>
        <dbReference type="ARBA" id="ARBA00022692"/>
    </source>
</evidence>
<organism evidence="8 9">
    <name type="scientific">Albibacterium profundi</name>
    <dbReference type="NCBI Taxonomy" id="3134906"/>
    <lineage>
        <taxon>Bacteria</taxon>
        <taxon>Pseudomonadati</taxon>
        <taxon>Bacteroidota</taxon>
        <taxon>Sphingobacteriia</taxon>
        <taxon>Sphingobacteriales</taxon>
        <taxon>Sphingobacteriaceae</taxon>
        <taxon>Albibacterium</taxon>
    </lineage>
</organism>
<dbReference type="PRINTS" id="PR00173">
    <property type="entry name" value="EDTRNSPORT"/>
</dbReference>
<evidence type="ECO:0000256" key="3">
    <source>
        <dbReference type="ARBA" id="ARBA00022475"/>
    </source>
</evidence>
<keyword evidence="6 7" id="KW-0472">Membrane</keyword>
<evidence type="ECO:0000313" key="9">
    <source>
        <dbReference type="Proteomes" id="UP001580928"/>
    </source>
</evidence>
<protein>
    <submittedName>
        <fullName evidence="8">Dicarboxylate/amino acid:cation symporter</fullName>
    </submittedName>
</protein>
<name>A0ABV5CHD4_9SPHI</name>
<keyword evidence="9" id="KW-1185">Reference proteome</keyword>
<feature type="transmembrane region" description="Helical" evidence="7">
    <location>
        <begin position="16"/>
        <end position="40"/>
    </location>
</feature>
<dbReference type="InterPro" id="IPR036458">
    <property type="entry name" value="Na:dicarbo_symporter_sf"/>
</dbReference>
<evidence type="ECO:0000256" key="1">
    <source>
        <dbReference type="ARBA" id="ARBA00004651"/>
    </source>
</evidence>
<dbReference type="PANTHER" id="PTHR42865:SF7">
    <property type="entry name" value="PROTON_GLUTAMATE-ASPARTATE SYMPORTER"/>
    <property type="match status" value="1"/>
</dbReference>
<dbReference type="Proteomes" id="UP001580928">
    <property type="component" value="Unassembled WGS sequence"/>
</dbReference>